<evidence type="ECO:0000256" key="1">
    <source>
        <dbReference type="ARBA" id="ARBA00009063"/>
    </source>
</evidence>
<dbReference type="AlphaFoldDB" id="A0A7J6WX43"/>
<evidence type="ECO:0000256" key="5">
    <source>
        <dbReference type="SAM" id="Coils"/>
    </source>
</evidence>
<dbReference type="SUPFAM" id="SSF47661">
    <property type="entry name" value="t-snare proteins"/>
    <property type="match status" value="1"/>
</dbReference>
<dbReference type="OrthoDB" id="10255013at2759"/>
<accession>A0A7J6WX43</accession>
<name>A0A7J6WX43_THATH</name>
<dbReference type="SMART" id="SM00503">
    <property type="entry name" value="SynN"/>
    <property type="match status" value="1"/>
</dbReference>
<dbReference type="PANTHER" id="PTHR19957:SF80">
    <property type="entry name" value="SYNTAXIN-121"/>
    <property type="match status" value="1"/>
</dbReference>
<dbReference type="InterPro" id="IPR045242">
    <property type="entry name" value="Syntaxin"/>
</dbReference>
<evidence type="ECO:0000313" key="9">
    <source>
        <dbReference type="Proteomes" id="UP000554482"/>
    </source>
</evidence>
<dbReference type="FunFam" id="1.20.5.110:FF:000008">
    <property type="entry name" value="Syntaxin 132"/>
    <property type="match status" value="1"/>
</dbReference>
<keyword evidence="2" id="KW-0813">Transport</keyword>
<dbReference type="Gene3D" id="1.20.5.110">
    <property type="match status" value="1"/>
</dbReference>
<proteinExistence type="inferred from homology"/>
<feature type="coiled-coil region" evidence="5">
    <location>
        <begin position="29"/>
        <end position="63"/>
    </location>
</feature>
<dbReference type="Proteomes" id="UP000554482">
    <property type="component" value="Unassembled WGS sequence"/>
</dbReference>
<keyword evidence="6" id="KW-0812">Transmembrane</keyword>
<sequence length="294" mass="33348">MNDLFTSSFSRTRDDDNSIEMGAMGGANLDKFFEDIEGIKDELKEIENLHQKLKASHEESKSLYNAKSIKDVRSRMDADVTLALKKAKLIKVRLESIERANAANRNLPGCGPGSSSDRTRTSIVNGLKKKLIESMENFNKLRQEIASEYKETVERRYYTVTGEKPDDQTVEALISTGQSETFMQKVIQEQGRGRIVDTISEIQERFTAAKDIERSLQELHQVFLDISVLVQVQGEQLDDIESQVTRAASFIQGGTKQLQKAKTHQRNTRKWTCYAIILLIVILLIILLPILLQK</sequence>
<keyword evidence="5" id="KW-0175">Coiled coil</keyword>
<organism evidence="8 9">
    <name type="scientific">Thalictrum thalictroides</name>
    <name type="common">Rue-anemone</name>
    <name type="synonym">Anemone thalictroides</name>
    <dbReference type="NCBI Taxonomy" id="46969"/>
    <lineage>
        <taxon>Eukaryota</taxon>
        <taxon>Viridiplantae</taxon>
        <taxon>Streptophyta</taxon>
        <taxon>Embryophyta</taxon>
        <taxon>Tracheophyta</taxon>
        <taxon>Spermatophyta</taxon>
        <taxon>Magnoliopsida</taxon>
        <taxon>Ranunculales</taxon>
        <taxon>Ranunculaceae</taxon>
        <taxon>Thalictroideae</taxon>
        <taxon>Thalictrum</taxon>
    </lineage>
</organism>
<dbReference type="CDD" id="cd15848">
    <property type="entry name" value="SNARE_syntaxin1-like"/>
    <property type="match status" value="1"/>
</dbReference>
<dbReference type="GO" id="GO:0005886">
    <property type="term" value="C:plasma membrane"/>
    <property type="evidence" value="ECO:0007669"/>
    <property type="project" value="TreeGrafter"/>
</dbReference>
<dbReference type="Pfam" id="PF00804">
    <property type="entry name" value="Syntaxin"/>
    <property type="match status" value="1"/>
</dbReference>
<dbReference type="InterPro" id="IPR000727">
    <property type="entry name" value="T_SNARE_dom"/>
</dbReference>
<dbReference type="GO" id="GO:0048278">
    <property type="term" value="P:vesicle docking"/>
    <property type="evidence" value="ECO:0007669"/>
    <property type="project" value="TreeGrafter"/>
</dbReference>
<evidence type="ECO:0000256" key="6">
    <source>
        <dbReference type="SAM" id="Phobius"/>
    </source>
</evidence>
<dbReference type="CDD" id="cd00179">
    <property type="entry name" value="SynN"/>
    <property type="match status" value="1"/>
</dbReference>
<dbReference type="FunFam" id="1.20.58.70:FF:000003">
    <property type="entry name" value="Qa-SNARE, Sso1/Syntaxin1-type, SYP12A-group"/>
    <property type="match status" value="1"/>
</dbReference>
<dbReference type="GO" id="GO:0006887">
    <property type="term" value="P:exocytosis"/>
    <property type="evidence" value="ECO:0007669"/>
    <property type="project" value="TreeGrafter"/>
</dbReference>
<dbReference type="GO" id="GO:0005484">
    <property type="term" value="F:SNAP receptor activity"/>
    <property type="evidence" value="ECO:0007669"/>
    <property type="project" value="InterPro"/>
</dbReference>
<dbReference type="InterPro" id="IPR010989">
    <property type="entry name" value="SNARE"/>
</dbReference>
<dbReference type="Pfam" id="PF05739">
    <property type="entry name" value="SNARE"/>
    <property type="match status" value="1"/>
</dbReference>
<keyword evidence="3" id="KW-0653">Protein transport</keyword>
<dbReference type="GO" id="GO:0006886">
    <property type="term" value="P:intracellular protein transport"/>
    <property type="evidence" value="ECO:0007669"/>
    <property type="project" value="InterPro"/>
</dbReference>
<dbReference type="GO" id="GO:0000149">
    <property type="term" value="F:SNARE binding"/>
    <property type="evidence" value="ECO:0007669"/>
    <property type="project" value="TreeGrafter"/>
</dbReference>
<evidence type="ECO:0000313" key="8">
    <source>
        <dbReference type="EMBL" id="KAF5200662.1"/>
    </source>
</evidence>
<reference evidence="8 9" key="1">
    <citation type="submission" date="2020-06" db="EMBL/GenBank/DDBJ databases">
        <title>Transcriptomic and genomic resources for Thalictrum thalictroides and T. hernandezii: Facilitating candidate gene discovery in an emerging model plant lineage.</title>
        <authorList>
            <person name="Arias T."/>
            <person name="Riano-Pachon D.M."/>
            <person name="Di Stilio V.S."/>
        </authorList>
    </citation>
    <scope>NUCLEOTIDE SEQUENCE [LARGE SCALE GENOMIC DNA]</scope>
    <source>
        <strain evidence="9">cv. WT478/WT964</strain>
        <tissue evidence="8">Leaves</tissue>
    </source>
</reference>
<keyword evidence="6" id="KW-1133">Transmembrane helix</keyword>
<feature type="domain" description="T-SNARE coiled-coil homology" evidence="7">
    <location>
        <begin position="199"/>
        <end position="261"/>
    </location>
</feature>
<dbReference type="PROSITE" id="PS50192">
    <property type="entry name" value="T_SNARE"/>
    <property type="match status" value="1"/>
</dbReference>
<evidence type="ECO:0000259" key="7">
    <source>
        <dbReference type="PROSITE" id="PS50192"/>
    </source>
</evidence>
<evidence type="ECO:0000256" key="2">
    <source>
        <dbReference type="ARBA" id="ARBA00022448"/>
    </source>
</evidence>
<dbReference type="GO" id="GO:0006906">
    <property type="term" value="P:vesicle fusion"/>
    <property type="evidence" value="ECO:0007669"/>
    <property type="project" value="TreeGrafter"/>
</dbReference>
<keyword evidence="9" id="KW-1185">Reference proteome</keyword>
<comment type="similarity">
    <text evidence="1 4">Belongs to the syntaxin family.</text>
</comment>
<comment type="caution">
    <text evidence="8">The sequence shown here is derived from an EMBL/GenBank/DDBJ whole genome shotgun (WGS) entry which is preliminary data.</text>
</comment>
<dbReference type="EMBL" id="JABWDY010010440">
    <property type="protein sequence ID" value="KAF5200662.1"/>
    <property type="molecule type" value="Genomic_DNA"/>
</dbReference>
<dbReference type="PANTHER" id="PTHR19957">
    <property type="entry name" value="SYNTAXIN"/>
    <property type="match status" value="1"/>
</dbReference>
<protein>
    <submittedName>
        <fullName evidence="8">Syntaxin protein</fullName>
    </submittedName>
</protein>
<dbReference type="InterPro" id="IPR006012">
    <property type="entry name" value="Syntaxin/epimorphin_CS"/>
</dbReference>
<dbReference type="Gene3D" id="1.20.58.70">
    <property type="match status" value="1"/>
</dbReference>
<gene>
    <name evidence="8" type="ORF">FRX31_009749</name>
</gene>
<keyword evidence="6" id="KW-0472">Membrane</keyword>
<evidence type="ECO:0000256" key="4">
    <source>
        <dbReference type="RuleBase" id="RU003858"/>
    </source>
</evidence>
<feature type="transmembrane region" description="Helical" evidence="6">
    <location>
        <begin position="271"/>
        <end position="292"/>
    </location>
</feature>
<dbReference type="GO" id="GO:0012505">
    <property type="term" value="C:endomembrane system"/>
    <property type="evidence" value="ECO:0007669"/>
    <property type="project" value="TreeGrafter"/>
</dbReference>
<dbReference type="SMART" id="SM00397">
    <property type="entry name" value="t_SNARE"/>
    <property type="match status" value="1"/>
</dbReference>
<dbReference type="PROSITE" id="PS00914">
    <property type="entry name" value="SYNTAXIN"/>
    <property type="match status" value="1"/>
</dbReference>
<dbReference type="GO" id="GO:0031201">
    <property type="term" value="C:SNARE complex"/>
    <property type="evidence" value="ECO:0007669"/>
    <property type="project" value="TreeGrafter"/>
</dbReference>
<dbReference type="InterPro" id="IPR006011">
    <property type="entry name" value="Syntaxin_N"/>
</dbReference>
<evidence type="ECO:0000256" key="3">
    <source>
        <dbReference type="ARBA" id="ARBA00022927"/>
    </source>
</evidence>